<protein>
    <recommendedName>
        <fullName evidence="2">Integrase catalytic domain-containing protein</fullName>
    </recommendedName>
</protein>
<dbReference type="RefSeq" id="WP_131002204.1">
    <property type="nucleotide sequence ID" value="NZ_JBHSZR010000005.1"/>
</dbReference>
<dbReference type="Proteomes" id="UP000291613">
    <property type="component" value="Unassembled WGS sequence"/>
</dbReference>
<dbReference type="Gene3D" id="3.30.420.10">
    <property type="entry name" value="Ribonuclease H-like superfamily/Ribonuclease H"/>
    <property type="match status" value="1"/>
</dbReference>
<dbReference type="InterPro" id="IPR001584">
    <property type="entry name" value="Integrase_cat-core"/>
</dbReference>
<name>A0A4Q9GMS8_9HYPH</name>
<feature type="region of interest" description="Disordered" evidence="1">
    <location>
        <begin position="691"/>
        <end position="713"/>
    </location>
</feature>
<sequence>MTNAPLRLAITGDDRVVIDCVNYRVLETFPSYLLAPVDSPREILQLSQEEFNSASESNRFSIDRNYFNLRSARARQLGGTSSIIHLNWEDQQIILHRQDWVDRFLTLEEATAHLKSLKRITRSDTKMATAIELIGRELAEKARITTKRADVAVGKAFGSPSARTLRNWVCLYELANFDPLALRDQRFRSGNRSLRCHSKIHALMVKARRAYLNPRQPLLKDVYYDLKKDIEALNEVRRAHRKGALPVPCQDTFSKFIQSLGEFEVYAGRNGLEAARKKYYVSSRGQLITQIGQIVEMDEWTVQLHKLLIEAGIYDAFSDEERALIEKTRWSLSVAEDAATRCVIGMRIAPTASTQNALDTLKMCFEDKSAFSDAAGCATAWKFRTGMALMRTDNGSPYVSEKFRLAVTAVGATADRTPAGRPQLRGRIERLFSTIATGLTTLFEGRTFKDVVAGAHYPSSERAVLTVEEIGLAICRFVVDIYHNTPHSGLGGDTPAETWARLEKASGVIPLPSVNVRRAVFGRKVWRRITDHGVEVAGLFYQSDRLQERRRKIGDGAKVEVSIDLADIGHVSARLDEGWIAVQCLDDSVQGVPFHEYAHVAKQVEQARAEKRTNLAKIIDNARQYLRDLNRSAVKRANIASLELSDRALEAELKSLQVGFGLPPAFNQSSRQTGLADGLLAGGYAVPGRPGEKTIDNVGPIGGDDDFDLEEMS</sequence>
<dbReference type="SUPFAM" id="SSF53098">
    <property type="entry name" value="Ribonuclease H-like"/>
    <property type="match status" value="1"/>
</dbReference>
<keyword evidence="4" id="KW-1185">Reference proteome</keyword>
<feature type="domain" description="Integrase catalytic" evidence="2">
    <location>
        <begin position="302"/>
        <end position="503"/>
    </location>
</feature>
<dbReference type="OrthoDB" id="5287589at2"/>
<comment type="caution">
    <text evidence="3">The sequence shown here is derived from an EMBL/GenBank/DDBJ whole genome shotgun (WGS) entry which is preliminary data.</text>
</comment>
<dbReference type="GO" id="GO:0015074">
    <property type="term" value="P:DNA integration"/>
    <property type="evidence" value="ECO:0007669"/>
    <property type="project" value="InterPro"/>
</dbReference>
<evidence type="ECO:0000259" key="2">
    <source>
        <dbReference type="PROSITE" id="PS50994"/>
    </source>
</evidence>
<dbReference type="AlphaFoldDB" id="A0A4Q9GMS8"/>
<dbReference type="InterPro" id="IPR036397">
    <property type="entry name" value="RNaseH_sf"/>
</dbReference>
<proteinExistence type="predicted"/>
<feature type="compositionally biased region" description="Acidic residues" evidence="1">
    <location>
        <begin position="703"/>
        <end position="713"/>
    </location>
</feature>
<dbReference type="PROSITE" id="PS50994">
    <property type="entry name" value="INTEGRASE"/>
    <property type="match status" value="1"/>
</dbReference>
<dbReference type="GO" id="GO:0003676">
    <property type="term" value="F:nucleic acid binding"/>
    <property type="evidence" value="ECO:0007669"/>
    <property type="project" value="InterPro"/>
</dbReference>
<dbReference type="EMBL" id="SIUB01000002">
    <property type="protein sequence ID" value="TBN54465.1"/>
    <property type="molecule type" value="Genomic_DNA"/>
</dbReference>
<accession>A0A4Q9GMS8</accession>
<reference evidence="3 4" key="1">
    <citation type="submission" date="2019-02" db="EMBL/GenBank/DDBJ databases">
        <title>Hansschlegelia quercus sp. nov., a novel methylotrophic bacterium from buds of oak (Quercus robur L.).</title>
        <authorList>
            <person name="Agafonova N.V."/>
            <person name="Kaparullina E.N."/>
            <person name="Grouzdev D.S."/>
            <person name="Doronina N.V."/>
        </authorList>
    </citation>
    <scope>NUCLEOTIDE SEQUENCE [LARGE SCALE GENOMIC DNA]</scope>
    <source>
        <strain evidence="3 4">Dub</strain>
    </source>
</reference>
<evidence type="ECO:0000256" key="1">
    <source>
        <dbReference type="SAM" id="MobiDB-lite"/>
    </source>
</evidence>
<evidence type="ECO:0000313" key="3">
    <source>
        <dbReference type="EMBL" id="TBN54465.1"/>
    </source>
</evidence>
<dbReference type="InterPro" id="IPR012337">
    <property type="entry name" value="RNaseH-like_sf"/>
</dbReference>
<organism evidence="3 4">
    <name type="scientific">Hansschlegelia quercus</name>
    <dbReference type="NCBI Taxonomy" id="2528245"/>
    <lineage>
        <taxon>Bacteria</taxon>
        <taxon>Pseudomonadati</taxon>
        <taxon>Pseudomonadota</taxon>
        <taxon>Alphaproteobacteria</taxon>
        <taxon>Hyphomicrobiales</taxon>
        <taxon>Methylopilaceae</taxon>
        <taxon>Hansschlegelia</taxon>
    </lineage>
</organism>
<evidence type="ECO:0000313" key="4">
    <source>
        <dbReference type="Proteomes" id="UP000291613"/>
    </source>
</evidence>
<gene>
    <name evidence="3" type="ORF">EYR15_06445</name>
</gene>